<dbReference type="RefSeq" id="XP_018297223.1">
    <property type="nucleotide sequence ID" value="XM_018430181.1"/>
</dbReference>
<dbReference type="STRING" id="763407.A0A162V0G8"/>
<evidence type="ECO:0000256" key="1">
    <source>
        <dbReference type="ARBA" id="ARBA00022441"/>
    </source>
</evidence>
<dbReference type="GeneID" id="28991087"/>
<dbReference type="InParanoid" id="A0A162V0G8"/>
<organism evidence="6 7">
    <name type="scientific">Phycomyces blakesleeanus (strain ATCC 8743b / DSM 1359 / FGSC 10004 / NBRC 33097 / NRRL 1555)</name>
    <dbReference type="NCBI Taxonomy" id="763407"/>
    <lineage>
        <taxon>Eukaryota</taxon>
        <taxon>Fungi</taxon>
        <taxon>Fungi incertae sedis</taxon>
        <taxon>Mucoromycota</taxon>
        <taxon>Mucoromycotina</taxon>
        <taxon>Mucoromycetes</taxon>
        <taxon>Mucorales</taxon>
        <taxon>Phycomycetaceae</taxon>
        <taxon>Phycomyces</taxon>
    </lineage>
</organism>
<keyword evidence="4" id="KW-1133">Transmembrane helix</keyword>
<feature type="region of interest" description="Disordered" evidence="3">
    <location>
        <begin position="376"/>
        <end position="402"/>
    </location>
</feature>
<evidence type="ECO:0000313" key="7">
    <source>
        <dbReference type="Proteomes" id="UP000077315"/>
    </source>
</evidence>
<keyword evidence="4" id="KW-0812">Transmembrane</keyword>
<dbReference type="SUPFAM" id="SSF117281">
    <property type="entry name" value="Kelch motif"/>
    <property type="match status" value="1"/>
</dbReference>
<keyword evidence="7" id="KW-1185">Reference proteome</keyword>
<dbReference type="AlphaFoldDB" id="A0A162V0G8"/>
<gene>
    <name evidence="6" type="ORF">PHYBLDRAFT_139219</name>
</gene>
<keyword evidence="5" id="KW-0732">Signal</keyword>
<reference evidence="7" key="1">
    <citation type="submission" date="2015-06" db="EMBL/GenBank/DDBJ databases">
        <title>Expansion of signal transduction pathways in fungi by whole-genome duplication.</title>
        <authorList>
            <consortium name="DOE Joint Genome Institute"/>
            <person name="Corrochano L.M."/>
            <person name="Kuo A."/>
            <person name="Marcet-Houben M."/>
            <person name="Polaino S."/>
            <person name="Salamov A."/>
            <person name="Villalobos J.M."/>
            <person name="Alvarez M.I."/>
            <person name="Avalos J."/>
            <person name="Benito E.P."/>
            <person name="Benoit I."/>
            <person name="Burger G."/>
            <person name="Camino L.P."/>
            <person name="Canovas D."/>
            <person name="Cerda-Olmedo E."/>
            <person name="Cheng J.-F."/>
            <person name="Dominguez A."/>
            <person name="Elias M."/>
            <person name="Eslava A.P."/>
            <person name="Glaser F."/>
            <person name="Grimwood J."/>
            <person name="Gutierrez G."/>
            <person name="Heitman J."/>
            <person name="Henrissat B."/>
            <person name="Iturriaga E.A."/>
            <person name="Lang B.F."/>
            <person name="Lavin J.L."/>
            <person name="Lee S."/>
            <person name="Li W."/>
            <person name="Lindquist E."/>
            <person name="Lopez-Garcia S."/>
            <person name="Luque E.M."/>
            <person name="Marcos A.T."/>
            <person name="Martin J."/>
            <person name="McCluskey K."/>
            <person name="Medina H.R."/>
            <person name="Miralles-Duran A."/>
            <person name="Miyazaki A."/>
            <person name="Munoz-Torres E."/>
            <person name="Oguiza J.A."/>
            <person name="Ohm R."/>
            <person name="Olmedo M."/>
            <person name="Orejas M."/>
            <person name="Ortiz-Castellanos L."/>
            <person name="Pisabarro A.G."/>
            <person name="Rodriguez-Romero J."/>
            <person name="Ruiz-Herrera J."/>
            <person name="Ruiz-Vazquez R."/>
            <person name="Sanz C."/>
            <person name="Schackwitz W."/>
            <person name="Schmutz J."/>
            <person name="Shahriari M."/>
            <person name="Shelest E."/>
            <person name="Silva-Franco F."/>
            <person name="Soanes D."/>
            <person name="Syed K."/>
            <person name="Tagua V.G."/>
            <person name="Talbot N.J."/>
            <person name="Thon M."/>
            <person name="De vries R.P."/>
            <person name="Wiebenga A."/>
            <person name="Yadav J.S."/>
            <person name="Braun E.L."/>
            <person name="Baker S."/>
            <person name="Garre V."/>
            <person name="Horwitz B."/>
            <person name="Torres-Martinez S."/>
            <person name="Idnurm A."/>
            <person name="Herrera-Estrella A."/>
            <person name="Gabaldon T."/>
            <person name="Grigoriev I.V."/>
        </authorList>
    </citation>
    <scope>NUCLEOTIDE SEQUENCE [LARGE SCALE GENOMIC DNA]</scope>
    <source>
        <strain evidence="7">NRRL 1555(-)</strain>
    </source>
</reference>
<dbReference type="PANTHER" id="PTHR46093:SF18">
    <property type="entry name" value="FIBRONECTIN TYPE-III DOMAIN-CONTAINING PROTEIN"/>
    <property type="match status" value="1"/>
</dbReference>
<dbReference type="EMBL" id="KV440972">
    <property type="protein sequence ID" value="OAD79183.1"/>
    <property type="molecule type" value="Genomic_DNA"/>
</dbReference>
<feature type="transmembrane region" description="Helical" evidence="4">
    <location>
        <begin position="409"/>
        <end position="431"/>
    </location>
</feature>
<feature type="chain" id="PRO_5007840294" description="Galactose oxidase" evidence="5">
    <location>
        <begin position="17"/>
        <end position="500"/>
    </location>
</feature>
<feature type="compositionally biased region" description="Low complexity" evidence="3">
    <location>
        <begin position="377"/>
        <end position="402"/>
    </location>
</feature>
<evidence type="ECO:0000256" key="3">
    <source>
        <dbReference type="SAM" id="MobiDB-lite"/>
    </source>
</evidence>
<keyword evidence="1" id="KW-0880">Kelch repeat</keyword>
<dbReference type="InterPro" id="IPR015915">
    <property type="entry name" value="Kelch-typ_b-propeller"/>
</dbReference>
<keyword evidence="4" id="KW-0472">Membrane</keyword>
<dbReference type="OrthoDB" id="2363417at2759"/>
<keyword evidence="2" id="KW-0677">Repeat</keyword>
<evidence type="ECO:0000256" key="4">
    <source>
        <dbReference type="SAM" id="Phobius"/>
    </source>
</evidence>
<feature type="signal peptide" evidence="5">
    <location>
        <begin position="1"/>
        <end position="16"/>
    </location>
</feature>
<evidence type="ECO:0000256" key="2">
    <source>
        <dbReference type="ARBA" id="ARBA00022737"/>
    </source>
</evidence>
<sequence length="500" mass="54485">MLRLILLSLSIISVSGYTPAGRTSQVCQFVRNAIYCFGGGHNNNGLFTADYPEHLYLDLSKSLELDNFAYDAWKDISISSDGFELEKSCNAASTILPDDRYIIFGGGNCMNYVTLSNNTVVFDAKTQKWTGYNQTAVQQNYEGFGVYLNRTNKALFWGGRSTTGVQNTNINPIFYSFDATNPSVFFTFTTPLGDGMKMPGSGQSVLGPDEKTIYHFGGWEGFSDPAAANFTTYASSFRTISLYNTDTSIWSTVTVVPDIIPSNRTMMTATLLPNSTSFLIYGGVTHLSAAITYPCEDYAYLFDTLSNSWSVANISSENGAGPRFGHSAVLHPNGDLFIIFGVDRSNTNKNDYHILDTSNIQSFTWKTAFTPNSFLESPSTNSTKSTGSGSSTTTGSKSGTTKDGISGGAIAGIVVGCVAAIAIAGILFWFLRRKEADKKDTIYEEVNVSSIKPPLNPTSGIQTENIDIERRINESNILVVDNNKPDIPRIMMEPVKPQGD</sequence>
<evidence type="ECO:0000256" key="5">
    <source>
        <dbReference type="SAM" id="SignalP"/>
    </source>
</evidence>
<accession>A0A162V0G8</accession>
<name>A0A162V0G8_PHYB8</name>
<dbReference type="PANTHER" id="PTHR46093">
    <property type="entry name" value="ACYL-COA-BINDING DOMAIN-CONTAINING PROTEIN 5"/>
    <property type="match status" value="1"/>
</dbReference>
<evidence type="ECO:0008006" key="8">
    <source>
        <dbReference type="Google" id="ProtNLM"/>
    </source>
</evidence>
<proteinExistence type="predicted"/>
<protein>
    <recommendedName>
        <fullName evidence="8">Galactose oxidase</fullName>
    </recommendedName>
</protein>
<dbReference type="Pfam" id="PF24681">
    <property type="entry name" value="Kelch_KLHDC2_KLHL20_DRC7"/>
    <property type="match status" value="1"/>
</dbReference>
<dbReference type="Proteomes" id="UP000077315">
    <property type="component" value="Unassembled WGS sequence"/>
</dbReference>
<dbReference type="VEuPathDB" id="FungiDB:PHYBLDRAFT_139219"/>
<dbReference type="Gene3D" id="2.120.10.80">
    <property type="entry name" value="Kelch-type beta propeller"/>
    <property type="match status" value="2"/>
</dbReference>
<dbReference type="CDD" id="cd12087">
    <property type="entry name" value="TM_EGFR-like"/>
    <property type="match status" value="1"/>
</dbReference>
<evidence type="ECO:0000313" key="6">
    <source>
        <dbReference type="EMBL" id="OAD79183.1"/>
    </source>
</evidence>